<dbReference type="Pfam" id="PF24703">
    <property type="entry name" value="DUF7666"/>
    <property type="match status" value="1"/>
</dbReference>
<dbReference type="InterPro" id="IPR002989">
    <property type="entry name" value="Mycobac_pentapep"/>
</dbReference>
<name>A0A8S5SGA1_9CAUD</name>
<organism evidence="2">
    <name type="scientific">Siphoviridae sp. ctzyE57</name>
    <dbReference type="NCBI Taxonomy" id="2827982"/>
    <lineage>
        <taxon>Viruses</taxon>
        <taxon>Duplodnaviria</taxon>
        <taxon>Heunggongvirae</taxon>
        <taxon>Uroviricota</taxon>
        <taxon>Caudoviricetes</taxon>
    </lineage>
</organism>
<accession>A0A8S5SGA1</accession>
<dbReference type="InterPro" id="IPR056083">
    <property type="entry name" value="DUF7666"/>
</dbReference>
<evidence type="ECO:0000313" key="2">
    <source>
        <dbReference type="EMBL" id="DAF50049.1"/>
    </source>
</evidence>
<dbReference type="EMBL" id="BK032592">
    <property type="protein sequence ID" value="DAF50049.1"/>
    <property type="molecule type" value="Genomic_DNA"/>
</dbReference>
<evidence type="ECO:0000259" key="1">
    <source>
        <dbReference type="Pfam" id="PF24703"/>
    </source>
</evidence>
<protein>
    <submittedName>
        <fullName evidence="2">Pentapeptide repeat protein</fullName>
    </submittedName>
</protein>
<reference evidence="2" key="1">
    <citation type="journal article" date="2021" name="Proc. Natl. Acad. Sci. U.S.A.">
        <title>A Catalog of Tens of Thousands of Viruses from Human Metagenomes Reveals Hidden Associations with Chronic Diseases.</title>
        <authorList>
            <person name="Tisza M.J."/>
            <person name="Buck C.B."/>
        </authorList>
    </citation>
    <scope>NUCLEOTIDE SEQUENCE</scope>
    <source>
        <strain evidence="2">CtzyE57</strain>
    </source>
</reference>
<dbReference type="Pfam" id="PF01469">
    <property type="entry name" value="Pentapeptide_2"/>
    <property type="match status" value="1"/>
</dbReference>
<feature type="domain" description="DUF7666" evidence="1">
    <location>
        <begin position="8"/>
        <end position="99"/>
    </location>
</feature>
<sequence>MDEVSEGVRGYKVFKSDWTCQGKQYSCPGKFEEDVKLLICSRGIHFCKKAVDCFNYYDFNPDFHVAEVVAYGRAVERDDKCVTDKLEIIREIPWSEVLEMVNIGKACTGYRNAGNYNTGDWNAGNWNDGDRNTGNCNTGDCNAGNYNTGDWNATDHSTGCFNTVEQKICLFDKPSDWTYRDWILSDARAILCTMPNELAWVDFADMTADEKIAYPDAKTTDGYLKEYRVSEQTKRVNRWWHSLPKEKQESVMSMPNFDKEIFKQITGIDVDAEWIED</sequence>
<proteinExistence type="predicted"/>